<gene>
    <name evidence="8" type="ORF">NWT39_07340</name>
</gene>
<evidence type="ECO:0000256" key="5">
    <source>
        <dbReference type="ARBA" id="ARBA00022989"/>
    </source>
</evidence>
<dbReference type="Gene3D" id="1.10.3430.10">
    <property type="entry name" value="Ammonium transporter AmtB like domains"/>
    <property type="match status" value="2"/>
</dbReference>
<feature type="transmembrane region" description="Helical" evidence="7">
    <location>
        <begin position="47"/>
        <end position="74"/>
    </location>
</feature>
<dbReference type="Proteomes" id="UP001059771">
    <property type="component" value="Chromosome"/>
</dbReference>
<protein>
    <submittedName>
        <fullName evidence="8">Urea transporter</fullName>
    </submittedName>
</protein>
<evidence type="ECO:0000256" key="4">
    <source>
        <dbReference type="ARBA" id="ARBA00022692"/>
    </source>
</evidence>
<dbReference type="PANTHER" id="PTHR10464:SF4">
    <property type="entry name" value="UREA TRANSPORTER"/>
    <property type="match status" value="1"/>
</dbReference>
<dbReference type="InterPro" id="IPR029020">
    <property type="entry name" value="Ammonium/urea_transptr"/>
</dbReference>
<reference evidence="8" key="1">
    <citation type="submission" date="2022-08" db="EMBL/GenBank/DDBJ databases">
        <title>Dynamic responses of ammonia-oxidizing microbial communities induced by reactive oxygen species (ROS) in fluctuating redox aquifers.</title>
        <authorList>
            <person name="Wang P."/>
            <person name="Wang H."/>
        </authorList>
    </citation>
    <scope>NUCLEOTIDE SEQUENCE</scope>
    <source>
        <strain evidence="8">PLX03</strain>
    </source>
</reference>
<keyword evidence="3" id="KW-1003">Cell membrane</keyword>
<evidence type="ECO:0000256" key="3">
    <source>
        <dbReference type="ARBA" id="ARBA00022475"/>
    </source>
</evidence>
<comment type="subcellular location">
    <subcellularLocation>
        <location evidence="1">Cell membrane</location>
        <topology evidence="1">Multi-pass membrane protein</topology>
    </subcellularLocation>
</comment>
<feature type="transmembrane region" description="Helical" evidence="7">
    <location>
        <begin position="288"/>
        <end position="308"/>
    </location>
</feature>
<evidence type="ECO:0000256" key="2">
    <source>
        <dbReference type="ARBA" id="ARBA00005914"/>
    </source>
</evidence>
<comment type="similarity">
    <text evidence="2">Belongs to the urea transporter family.</text>
</comment>
<evidence type="ECO:0000256" key="6">
    <source>
        <dbReference type="ARBA" id="ARBA00023136"/>
    </source>
</evidence>
<feature type="transmembrane region" description="Helical" evidence="7">
    <location>
        <begin position="135"/>
        <end position="157"/>
    </location>
</feature>
<dbReference type="GO" id="GO:0015204">
    <property type="term" value="F:urea transmembrane transporter activity"/>
    <property type="evidence" value="ECO:0007669"/>
    <property type="project" value="InterPro"/>
</dbReference>
<sequence length="402" mass="43433">MIATLAIALGYSALINSSCLQIVKPHSSHWKSMAIPTYSTGNPAMDFFFILFNGIAEVPLFSSPITGILILAGVFLASRKAGGMMVLSGLIGAGIAIMAGASYDLVTFGLFGYNSILTGMAFWSGPFVKANKATFFISVFGAAITAFTWMAFAHLMGDMFVLNGIANSWAIPGFTSSFIFTTWAMMYASKRFGHDIWPAPAPPPKEELIKESGNPNTSNSFKWTAKEFMIATLKGVSQVTFVENWKTGVFWVVGLTLAFELAPFISGVQDRPWWTNGYTSQWDEFSPLYLAGLMALLGSGIGAAMAILTKLPTAETRMGLHGFNQVLVMIALTSFVPLTPQSFMMAVFATVGCSFLMPGLQRFFGQWGLPALTGPFVFTAWVFLLATSGFLNIPAGIGWSRP</sequence>
<dbReference type="GO" id="GO:0005886">
    <property type="term" value="C:plasma membrane"/>
    <property type="evidence" value="ECO:0007669"/>
    <property type="project" value="UniProtKB-SubCell"/>
</dbReference>
<feature type="transmembrane region" description="Helical" evidence="7">
    <location>
        <begin position="248"/>
        <end position="268"/>
    </location>
</feature>
<dbReference type="Pfam" id="PF03253">
    <property type="entry name" value="UT"/>
    <property type="match status" value="3"/>
</dbReference>
<evidence type="ECO:0000313" key="8">
    <source>
        <dbReference type="EMBL" id="UVS70592.1"/>
    </source>
</evidence>
<evidence type="ECO:0000256" key="1">
    <source>
        <dbReference type="ARBA" id="ARBA00004651"/>
    </source>
</evidence>
<proteinExistence type="inferred from homology"/>
<name>A0A977NNM6_9ARCH</name>
<accession>A0A977NNM6</accession>
<dbReference type="EMBL" id="CP103305">
    <property type="protein sequence ID" value="UVS70592.1"/>
    <property type="molecule type" value="Genomic_DNA"/>
</dbReference>
<dbReference type="AlphaFoldDB" id="A0A977NNM6"/>
<keyword evidence="5 7" id="KW-1133">Transmembrane helix</keyword>
<evidence type="ECO:0000256" key="7">
    <source>
        <dbReference type="SAM" id="Phobius"/>
    </source>
</evidence>
<keyword evidence="4 7" id="KW-0812">Transmembrane</keyword>
<feature type="transmembrane region" description="Helical" evidence="7">
    <location>
        <begin position="105"/>
        <end position="123"/>
    </location>
</feature>
<dbReference type="InterPro" id="IPR004937">
    <property type="entry name" value="Urea_transporter"/>
</dbReference>
<dbReference type="PANTHER" id="PTHR10464">
    <property type="entry name" value="UREA TRANSPORTER"/>
    <property type="match status" value="1"/>
</dbReference>
<keyword evidence="6 7" id="KW-0472">Membrane</keyword>
<feature type="transmembrane region" description="Helical" evidence="7">
    <location>
        <begin position="169"/>
        <end position="188"/>
    </location>
</feature>
<feature type="transmembrane region" description="Helical" evidence="7">
    <location>
        <begin position="320"/>
        <end position="337"/>
    </location>
</feature>
<organism evidence="8">
    <name type="scientific">Nitrososphaera viennensis</name>
    <dbReference type="NCBI Taxonomy" id="1034015"/>
    <lineage>
        <taxon>Archaea</taxon>
        <taxon>Nitrososphaerota</taxon>
        <taxon>Nitrososphaeria</taxon>
        <taxon>Nitrososphaerales</taxon>
        <taxon>Nitrososphaeraceae</taxon>
        <taxon>Nitrososphaera</taxon>
    </lineage>
</organism>
<feature type="transmembrane region" description="Helical" evidence="7">
    <location>
        <begin position="81"/>
        <end position="99"/>
    </location>
</feature>